<evidence type="ECO:0000313" key="2">
    <source>
        <dbReference type="EMBL" id="CAI6357866.1"/>
    </source>
</evidence>
<evidence type="ECO:0000256" key="1">
    <source>
        <dbReference type="SAM" id="MobiDB-lite"/>
    </source>
</evidence>
<name>A0AAV0WQW8_9HEMI</name>
<comment type="caution">
    <text evidence="2">The sequence shown here is derived from an EMBL/GenBank/DDBJ whole genome shotgun (WGS) entry which is preliminary data.</text>
</comment>
<organism evidence="2 3">
    <name type="scientific">Macrosiphum euphorbiae</name>
    <name type="common">potato aphid</name>
    <dbReference type="NCBI Taxonomy" id="13131"/>
    <lineage>
        <taxon>Eukaryota</taxon>
        <taxon>Metazoa</taxon>
        <taxon>Ecdysozoa</taxon>
        <taxon>Arthropoda</taxon>
        <taxon>Hexapoda</taxon>
        <taxon>Insecta</taxon>
        <taxon>Pterygota</taxon>
        <taxon>Neoptera</taxon>
        <taxon>Paraneoptera</taxon>
        <taxon>Hemiptera</taxon>
        <taxon>Sternorrhyncha</taxon>
        <taxon>Aphidomorpha</taxon>
        <taxon>Aphidoidea</taxon>
        <taxon>Aphididae</taxon>
        <taxon>Macrosiphini</taxon>
        <taxon>Macrosiphum</taxon>
    </lineage>
</organism>
<keyword evidence="3" id="KW-1185">Reference proteome</keyword>
<gene>
    <name evidence="2" type="ORF">MEUPH1_LOCUS13447</name>
</gene>
<proteinExistence type="predicted"/>
<dbReference type="AlphaFoldDB" id="A0AAV0WQW8"/>
<feature type="compositionally biased region" description="Polar residues" evidence="1">
    <location>
        <begin position="18"/>
        <end position="30"/>
    </location>
</feature>
<accession>A0AAV0WQW8</accession>
<sequence length="92" mass="10564">MDHWLKTGSFSKRKTTKPTDSQDMPSSVTNPAEEYFPKCEKGDHWIAFPFSEKYFESAVLSVREKEKLIVLKTNSSLEVIFEKILSSLFGLT</sequence>
<protein>
    <submittedName>
        <fullName evidence="2">Uncharacterized protein</fullName>
    </submittedName>
</protein>
<reference evidence="2 3" key="1">
    <citation type="submission" date="2023-01" db="EMBL/GenBank/DDBJ databases">
        <authorList>
            <person name="Whitehead M."/>
        </authorList>
    </citation>
    <scope>NUCLEOTIDE SEQUENCE [LARGE SCALE GENOMIC DNA]</scope>
</reference>
<evidence type="ECO:0000313" key="3">
    <source>
        <dbReference type="Proteomes" id="UP001160148"/>
    </source>
</evidence>
<dbReference type="EMBL" id="CARXXK010000002">
    <property type="protein sequence ID" value="CAI6357866.1"/>
    <property type="molecule type" value="Genomic_DNA"/>
</dbReference>
<feature type="region of interest" description="Disordered" evidence="1">
    <location>
        <begin position="1"/>
        <end position="32"/>
    </location>
</feature>
<dbReference type="Proteomes" id="UP001160148">
    <property type="component" value="Unassembled WGS sequence"/>
</dbReference>